<protein>
    <submittedName>
        <fullName evidence="1">Uncharacterized protein</fullName>
    </submittedName>
</protein>
<reference evidence="1" key="1">
    <citation type="submission" date="2020-02" db="EMBL/GenBank/DDBJ databases">
        <authorList>
            <person name="Meier V. D."/>
        </authorList>
    </citation>
    <scope>NUCLEOTIDE SEQUENCE</scope>
    <source>
        <strain evidence="1">AVDCRST_MAG58</strain>
    </source>
</reference>
<organism evidence="1">
    <name type="scientific">uncultured Rubrobacteraceae bacterium</name>
    <dbReference type="NCBI Taxonomy" id="349277"/>
    <lineage>
        <taxon>Bacteria</taxon>
        <taxon>Bacillati</taxon>
        <taxon>Actinomycetota</taxon>
        <taxon>Rubrobacteria</taxon>
        <taxon>Rubrobacterales</taxon>
        <taxon>Rubrobacteraceae</taxon>
        <taxon>environmental samples</taxon>
    </lineage>
</organism>
<name>A0A6J4R4X9_9ACTN</name>
<dbReference type="AlphaFoldDB" id="A0A6J4R4X9"/>
<dbReference type="EMBL" id="CADCVF010000066">
    <property type="protein sequence ID" value="CAA9464370.1"/>
    <property type="molecule type" value="Genomic_DNA"/>
</dbReference>
<gene>
    <name evidence="1" type="ORF">AVDCRST_MAG58-3080</name>
</gene>
<evidence type="ECO:0000313" key="1">
    <source>
        <dbReference type="EMBL" id="CAA9464370.1"/>
    </source>
</evidence>
<accession>A0A6J4R4X9</accession>
<proteinExistence type="predicted"/>
<sequence>MGEHRGSPIERILHRIEERVEDWRKRDAALQAEADASRSRLWAEAAERERLLAEAVGAEESRRESIEELTMQHRVIFVLHRAEVAETLEDFVREGDRLVSVVPRRGGETISDGLKGSWLVFESSE</sequence>